<dbReference type="RefSeq" id="WP_129202069.1">
    <property type="nucleotide sequence ID" value="NZ_CP035495.1"/>
</dbReference>
<name>A0A4P6ELN3_9MICO</name>
<evidence type="ECO:0000256" key="1">
    <source>
        <dbReference type="SAM" id="MobiDB-lite"/>
    </source>
</evidence>
<keyword evidence="3" id="KW-1185">Reference proteome</keyword>
<proteinExistence type="predicted"/>
<evidence type="ECO:0000313" key="2">
    <source>
        <dbReference type="EMBL" id="QAY62179.1"/>
    </source>
</evidence>
<feature type="region of interest" description="Disordered" evidence="1">
    <location>
        <begin position="21"/>
        <end position="58"/>
    </location>
</feature>
<protein>
    <submittedName>
        <fullName evidence="2">Uncharacterized protein</fullName>
    </submittedName>
</protein>
<evidence type="ECO:0000313" key="3">
    <source>
        <dbReference type="Proteomes" id="UP000291758"/>
    </source>
</evidence>
<accession>A0A4P6ELN3</accession>
<gene>
    <name evidence="2" type="ORF">ET495_01565</name>
</gene>
<dbReference type="Proteomes" id="UP000291758">
    <property type="component" value="Chromosome"/>
</dbReference>
<organism evidence="2 3">
    <name type="scientific">Xylanimonas allomyrinae</name>
    <dbReference type="NCBI Taxonomy" id="2509459"/>
    <lineage>
        <taxon>Bacteria</taxon>
        <taxon>Bacillati</taxon>
        <taxon>Actinomycetota</taxon>
        <taxon>Actinomycetes</taxon>
        <taxon>Micrococcales</taxon>
        <taxon>Promicromonosporaceae</taxon>
        <taxon>Xylanimonas</taxon>
    </lineage>
</organism>
<dbReference type="OrthoDB" id="3239501at2"/>
<sequence length="139" mass="15562">MADEHDDLRAAIAEIREFTAQTRADAARERAAQAARDTSEDDEAAASRRKGEQGQDWQRLQQRIDLRQTTLADIVSGVDRSAEARRVRQHVIANLVVAKEKAAQQPENEEVIAAREAENQARQELTDALAALSRPRPPW</sequence>
<reference evidence="2 3" key="1">
    <citation type="submission" date="2019-01" db="EMBL/GenBank/DDBJ databases">
        <title>Genome sequencing of strain 2JSPR-7.</title>
        <authorList>
            <person name="Heo J."/>
            <person name="Kim S.-J."/>
            <person name="Kim J.-S."/>
            <person name="Hong S.-B."/>
            <person name="Kwon S.-W."/>
        </authorList>
    </citation>
    <scope>NUCLEOTIDE SEQUENCE [LARGE SCALE GENOMIC DNA]</scope>
    <source>
        <strain evidence="2 3">2JSPR-7</strain>
    </source>
</reference>
<dbReference type="KEGG" id="xyl:ET495_01565"/>
<dbReference type="AlphaFoldDB" id="A0A4P6ELN3"/>
<dbReference type="EMBL" id="CP035495">
    <property type="protein sequence ID" value="QAY62179.1"/>
    <property type="molecule type" value="Genomic_DNA"/>
</dbReference>